<dbReference type="HAMAP" id="MF_01812">
    <property type="entry name" value="Eis"/>
    <property type="match status" value="1"/>
</dbReference>
<dbReference type="Gene3D" id="3.40.630.30">
    <property type="match status" value="2"/>
</dbReference>
<feature type="binding site" evidence="4">
    <location>
        <begin position="82"/>
        <end position="84"/>
    </location>
    <ligand>
        <name>acetyl-CoA</name>
        <dbReference type="ChEBI" id="CHEBI:57288"/>
    </ligand>
</feature>
<dbReference type="GO" id="GO:0030649">
    <property type="term" value="P:aminoglycoside antibiotic catabolic process"/>
    <property type="evidence" value="ECO:0007669"/>
    <property type="project" value="TreeGrafter"/>
</dbReference>
<dbReference type="InterPro" id="IPR025559">
    <property type="entry name" value="Eis_dom"/>
</dbReference>
<comment type="similarity">
    <text evidence="1 4">Belongs to the acetyltransferase Eis family.</text>
</comment>
<evidence type="ECO:0000256" key="3">
    <source>
        <dbReference type="ARBA" id="ARBA00023315"/>
    </source>
</evidence>
<dbReference type="InterPro" id="IPR041380">
    <property type="entry name" value="Acetyltransf_17"/>
</dbReference>
<evidence type="ECO:0000256" key="4">
    <source>
        <dbReference type="HAMAP-Rule" id="MF_01812"/>
    </source>
</evidence>
<dbReference type="SUPFAM" id="SSF55729">
    <property type="entry name" value="Acyl-CoA N-acyltransferases (Nat)"/>
    <property type="match status" value="1"/>
</dbReference>
<evidence type="ECO:0000259" key="5">
    <source>
        <dbReference type="PROSITE" id="PS51186"/>
    </source>
</evidence>
<name>A0A7W7CWY3_9ACTN</name>
<organism evidence="6 7">
    <name type="scientific">Paractinoplanes abujensis</name>
    <dbReference type="NCBI Taxonomy" id="882441"/>
    <lineage>
        <taxon>Bacteria</taxon>
        <taxon>Bacillati</taxon>
        <taxon>Actinomycetota</taxon>
        <taxon>Actinomycetes</taxon>
        <taxon>Micromonosporales</taxon>
        <taxon>Micromonosporaceae</taxon>
        <taxon>Paractinoplanes</taxon>
    </lineage>
</organism>
<dbReference type="Pfam" id="PF17668">
    <property type="entry name" value="Acetyltransf_17"/>
    <property type="match status" value="1"/>
</dbReference>
<keyword evidence="3 4" id="KW-0012">Acyltransferase</keyword>
<keyword evidence="2 4" id="KW-0808">Transferase</keyword>
<dbReference type="CDD" id="cd04301">
    <property type="entry name" value="NAT_SF"/>
    <property type="match status" value="1"/>
</dbReference>
<dbReference type="PANTHER" id="PTHR37817">
    <property type="entry name" value="N-ACETYLTRANSFERASE EIS"/>
    <property type="match status" value="1"/>
</dbReference>
<feature type="active site" description="Proton donor" evidence="4">
    <location>
        <position position="124"/>
    </location>
</feature>
<dbReference type="Pfam" id="PF13530">
    <property type="entry name" value="SCP2_2"/>
    <property type="match status" value="1"/>
</dbReference>
<keyword evidence="7" id="KW-1185">Reference proteome</keyword>
<dbReference type="SUPFAM" id="SSF55718">
    <property type="entry name" value="SCP-like"/>
    <property type="match status" value="1"/>
</dbReference>
<evidence type="ECO:0000313" key="6">
    <source>
        <dbReference type="EMBL" id="MBB4694803.1"/>
    </source>
</evidence>
<evidence type="ECO:0000256" key="1">
    <source>
        <dbReference type="ARBA" id="ARBA00009213"/>
    </source>
</evidence>
<proteinExistence type="inferred from homology"/>
<dbReference type="PANTHER" id="PTHR37817:SF1">
    <property type="entry name" value="N-ACETYLTRANSFERASE EIS"/>
    <property type="match status" value="1"/>
</dbReference>
<dbReference type="Proteomes" id="UP000542742">
    <property type="component" value="Unassembled WGS sequence"/>
</dbReference>
<feature type="active site" description="Proton acceptor; via carboxylate" evidence="4">
    <location>
        <position position="406"/>
    </location>
</feature>
<accession>A0A7W7CWY3</accession>
<dbReference type="PROSITE" id="PS51186">
    <property type="entry name" value="GNAT"/>
    <property type="match status" value="1"/>
</dbReference>
<protein>
    <submittedName>
        <fullName evidence="6">Putative acetyltransferase</fullName>
    </submittedName>
</protein>
<sequence>MDESVRVRTATDDDRRAIADLLLFVFHEHATDESRELEKMIIEPGRSLVAEDAGLVVGTAAAQTRDLTVPGAVVPAAHVTGVGVSPTHRRRGILTSMMRHQLTEIAAAGREPLAVLWASETAIYPRFGYGPAASRLRFDILNREVRITGPAAPAGRLRLAAPKDAQAELTAVHDRLRVHRVGWSSRPEYWWNYLLTDNDDQRDGGTEMRAVLYETPDGPIGYATWRVKDDWSIHGPAAEVRVREVVAADPGVYAELWRFLLSLDLARKASFHFGAVDEQLQFMVDEPRKLGRSFTDSLWVRLIDLPAALEARRYAGPVDAVIEVTDPIIEANNGRWRLTGGPDKASCVRTGDAPDLACSITELGAAYLGGTTLATLVTAGRVEQFTDNLPSTAFTWHRQPSAIEVF</sequence>
<dbReference type="AlphaFoldDB" id="A0A7W7CWY3"/>
<dbReference type="EMBL" id="JACHMF010000001">
    <property type="protein sequence ID" value="MBB4694803.1"/>
    <property type="molecule type" value="Genomic_DNA"/>
</dbReference>
<feature type="domain" description="N-acetyltransferase" evidence="5">
    <location>
        <begin position="5"/>
        <end position="162"/>
    </location>
</feature>
<dbReference type="InterPro" id="IPR022902">
    <property type="entry name" value="NAcTrfase_Eis"/>
</dbReference>
<reference evidence="6 7" key="1">
    <citation type="submission" date="2020-08" db="EMBL/GenBank/DDBJ databases">
        <title>Sequencing the genomes of 1000 actinobacteria strains.</title>
        <authorList>
            <person name="Klenk H.-P."/>
        </authorList>
    </citation>
    <scope>NUCLEOTIDE SEQUENCE [LARGE SCALE GENOMIC DNA]</scope>
    <source>
        <strain evidence="6 7">DSM 45518</strain>
    </source>
</reference>
<dbReference type="InterPro" id="IPR016181">
    <property type="entry name" value="Acyl_CoA_acyltransferase"/>
</dbReference>
<evidence type="ECO:0000256" key="2">
    <source>
        <dbReference type="ARBA" id="ARBA00022679"/>
    </source>
</evidence>
<dbReference type="RefSeq" id="WP_184953237.1">
    <property type="nucleotide sequence ID" value="NZ_BOMC01000069.1"/>
</dbReference>
<comment type="subunit">
    <text evidence="4">Homohexamer; trimer of dimers.</text>
</comment>
<dbReference type="GO" id="GO:0034069">
    <property type="term" value="F:aminoglycoside N-acetyltransferase activity"/>
    <property type="evidence" value="ECO:0007669"/>
    <property type="project" value="TreeGrafter"/>
</dbReference>
<feature type="binding site" evidence="4">
    <location>
        <begin position="90"/>
        <end position="95"/>
    </location>
    <ligand>
        <name>acetyl-CoA</name>
        <dbReference type="ChEBI" id="CHEBI:57288"/>
    </ligand>
</feature>
<dbReference type="NCBIfam" id="NF002367">
    <property type="entry name" value="PRK01346.1-4"/>
    <property type="match status" value="1"/>
</dbReference>
<comment type="caution">
    <text evidence="6">The sequence shown here is derived from an EMBL/GenBank/DDBJ whole genome shotgun (WGS) entry which is preliminary data.</text>
</comment>
<dbReference type="InterPro" id="IPR051554">
    <property type="entry name" value="Acetyltransferase_Eis"/>
</dbReference>
<dbReference type="Pfam" id="PF13527">
    <property type="entry name" value="Acetyltransf_9"/>
    <property type="match status" value="1"/>
</dbReference>
<dbReference type="InterPro" id="IPR036527">
    <property type="entry name" value="SCP2_sterol-bd_dom_sf"/>
</dbReference>
<dbReference type="InterPro" id="IPR000182">
    <property type="entry name" value="GNAT_dom"/>
</dbReference>
<gene>
    <name evidence="6" type="ORF">BKA14_004951</name>
</gene>
<dbReference type="Gene3D" id="3.30.1050.10">
    <property type="entry name" value="SCP2 sterol-binding domain"/>
    <property type="match status" value="1"/>
</dbReference>
<feature type="binding site" evidence="4">
    <location>
        <begin position="119"/>
        <end position="120"/>
    </location>
    <ligand>
        <name>acetyl-CoA</name>
        <dbReference type="ChEBI" id="CHEBI:57288"/>
    </ligand>
</feature>
<evidence type="ECO:0000313" key="7">
    <source>
        <dbReference type="Proteomes" id="UP000542742"/>
    </source>
</evidence>